<keyword evidence="2" id="KW-1185">Reference proteome</keyword>
<evidence type="ECO:0000313" key="1">
    <source>
        <dbReference type="EMBL" id="GAA3932480.1"/>
    </source>
</evidence>
<accession>A0ABP7MYB2</accession>
<reference evidence="2" key="1">
    <citation type="journal article" date="2019" name="Int. J. Syst. Evol. Microbiol.">
        <title>The Global Catalogue of Microorganisms (GCM) 10K type strain sequencing project: providing services to taxonomists for standard genome sequencing and annotation.</title>
        <authorList>
            <consortium name="The Broad Institute Genomics Platform"/>
            <consortium name="The Broad Institute Genome Sequencing Center for Infectious Disease"/>
            <person name="Wu L."/>
            <person name="Ma J."/>
        </authorList>
    </citation>
    <scope>NUCLEOTIDE SEQUENCE [LARGE SCALE GENOMIC DNA]</scope>
    <source>
        <strain evidence="2">JCM 17214</strain>
    </source>
</reference>
<gene>
    <name evidence="1" type="ORF">GCM10022406_16690</name>
</gene>
<proteinExistence type="predicted"/>
<name>A0ABP7MYB2_9BACT</name>
<organism evidence="1 2">
    <name type="scientific">Hymenobacter algoricola</name>
    <dbReference type="NCBI Taxonomy" id="486267"/>
    <lineage>
        <taxon>Bacteria</taxon>
        <taxon>Pseudomonadati</taxon>
        <taxon>Bacteroidota</taxon>
        <taxon>Cytophagia</taxon>
        <taxon>Cytophagales</taxon>
        <taxon>Hymenobacteraceae</taxon>
        <taxon>Hymenobacter</taxon>
    </lineage>
</organism>
<comment type="caution">
    <text evidence="1">The sequence shown here is derived from an EMBL/GenBank/DDBJ whole genome shotgun (WGS) entry which is preliminary data.</text>
</comment>
<dbReference type="Proteomes" id="UP001499909">
    <property type="component" value="Unassembled WGS sequence"/>
</dbReference>
<dbReference type="RefSeq" id="WP_345112520.1">
    <property type="nucleotide sequence ID" value="NZ_BAABDH010000029.1"/>
</dbReference>
<dbReference type="EMBL" id="BAABDH010000029">
    <property type="protein sequence ID" value="GAA3932480.1"/>
    <property type="molecule type" value="Genomic_DNA"/>
</dbReference>
<sequence length="228" mass="24763">MKTAHSSSAKNSQSQSSEKNYQVIVTDNGKWLFSASSDFLFAYLDDTWSSDIIAKVTNAFTAALTIPSKIKDAVKATSGEEVVKGLYLLNQASMVTAMNSIDGMGQTEVDSLTEQGSGTATSINQEFFNAILGGLGGDVSAMTTYLNDQMGDIQAQTSKSKVTDCFGTVIGLISLIPVLNVVETNFVYVYSSESTSDWFVKVTCGSHEEYSYDYTYTVVKYLYNPSQE</sequence>
<evidence type="ECO:0000313" key="2">
    <source>
        <dbReference type="Proteomes" id="UP001499909"/>
    </source>
</evidence>
<protein>
    <submittedName>
        <fullName evidence="1">Uncharacterized protein</fullName>
    </submittedName>
</protein>